<dbReference type="EMBL" id="JAHRIO010002053">
    <property type="protein sequence ID" value="MEQ2159280.1"/>
    <property type="molecule type" value="Genomic_DNA"/>
</dbReference>
<comment type="caution">
    <text evidence="1">The sequence shown here is derived from an EMBL/GenBank/DDBJ whole genome shotgun (WGS) entry which is preliminary data.</text>
</comment>
<keyword evidence="2" id="KW-1185">Reference proteome</keyword>
<gene>
    <name evidence="1" type="ORF">GOODEAATRI_021246</name>
</gene>
<accession>A0ABV0MJP9</accession>
<dbReference type="Proteomes" id="UP001476798">
    <property type="component" value="Unassembled WGS sequence"/>
</dbReference>
<name>A0ABV0MJP9_9TELE</name>
<evidence type="ECO:0000313" key="1">
    <source>
        <dbReference type="EMBL" id="MEQ2159280.1"/>
    </source>
</evidence>
<protein>
    <submittedName>
        <fullName evidence="1">Uncharacterized protein</fullName>
    </submittedName>
</protein>
<reference evidence="1 2" key="1">
    <citation type="submission" date="2021-06" db="EMBL/GenBank/DDBJ databases">
        <authorList>
            <person name="Palmer J.M."/>
        </authorList>
    </citation>
    <scope>NUCLEOTIDE SEQUENCE [LARGE SCALE GENOMIC DNA]</scope>
    <source>
        <strain evidence="1 2">GA_2019</strain>
        <tissue evidence="1">Muscle</tissue>
    </source>
</reference>
<organism evidence="1 2">
    <name type="scientific">Goodea atripinnis</name>
    <dbReference type="NCBI Taxonomy" id="208336"/>
    <lineage>
        <taxon>Eukaryota</taxon>
        <taxon>Metazoa</taxon>
        <taxon>Chordata</taxon>
        <taxon>Craniata</taxon>
        <taxon>Vertebrata</taxon>
        <taxon>Euteleostomi</taxon>
        <taxon>Actinopterygii</taxon>
        <taxon>Neopterygii</taxon>
        <taxon>Teleostei</taxon>
        <taxon>Neoteleostei</taxon>
        <taxon>Acanthomorphata</taxon>
        <taxon>Ovalentaria</taxon>
        <taxon>Atherinomorphae</taxon>
        <taxon>Cyprinodontiformes</taxon>
        <taxon>Goodeidae</taxon>
        <taxon>Goodea</taxon>
    </lineage>
</organism>
<proteinExistence type="predicted"/>
<evidence type="ECO:0000313" key="2">
    <source>
        <dbReference type="Proteomes" id="UP001476798"/>
    </source>
</evidence>
<sequence>MNYCISAVGHEGHQPVVLLRGSGSPGCLNCDLHLVCIVDSGSSPSCQSSGLRFMCVFFSTSWTFALLVERTISQVFSVVAKIKKIISLCSATLSLSLLTVKVKCA</sequence>